<feature type="compositionally biased region" description="Basic and acidic residues" evidence="1">
    <location>
        <begin position="79"/>
        <end position="100"/>
    </location>
</feature>
<organism evidence="2 3">
    <name type="scientific">Pristionchus pacificus</name>
    <name type="common">Parasitic nematode worm</name>
    <dbReference type="NCBI Taxonomy" id="54126"/>
    <lineage>
        <taxon>Eukaryota</taxon>
        <taxon>Metazoa</taxon>
        <taxon>Ecdysozoa</taxon>
        <taxon>Nematoda</taxon>
        <taxon>Chromadorea</taxon>
        <taxon>Rhabditida</taxon>
        <taxon>Rhabditina</taxon>
        <taxon>Diplogasteromorpha</taxon>
        <taxon>Diplogasteroidea</taxon>
        <taxon>Neodiplogasteridae</taxon>
        <taxon>Pristionchus</taxon>
    </lineage>
</organism>
<sequence length="100" mass="11423">MDKYAANVLNGLFVGLIDDVFGGGDDLFRGERRREELVGSENKGTGLCTMGDVCLTRSRISWVRDSNWTLQQRMNGKKTRNEEGGWREERRSEKRKEVGP</sequence>
<protein>
    <submittedName>
        <fullName evidence="2">Uncharacterized protein</fullName>
    </submittedName>
</protein>
<evidence type="ECO:0000313" key="2">
    <source>
        <dbReference type="EnsemblMetazoa" id="PPA34383.1"/>
    </source>
</evidence>
<reference evidence="3" key="1">
    <citation type="journal article" date="2008" name="Nat. Genet.">
        <title>The Pristionchus pacificus genome provides a unique perspective on nematode lifestyle and parasitism.</title>
        <authorList>
            <person name="Dieterich C."/>
            <person name="Clifton S.W."/>
            <person name="Schuster L.N."/>
            <person name="Chinwalla A."/>
            <person name="Delehaunty K."/>
            <person name="Dinkelacker I."/>
            <person name="Fulton L."/>
            <person name="Fulton R."/>
            <person name="Godfrey J."/>
            <person name="Minx P."/>
            <person name="Mitreva M."/>
            <person name="Roeseler W."/>
            <person name="Tian H."/>
            <person name="Witte H."/>
            <person name="Yang S.P."/>
            <person name="Wilson R.K."/>
            <person name="Sommer R.J."/>
        </authorList>
    </citation>
    <scope>NUCLEOTIDE SEQUENCE [LARGE SCALE GENOMIC DNA]</scope>
    <source>
        <strain evidence="3">PS312</strain>
    </source>
</reference>
<dbReference type="EnsemblMetazoa" id="PPA34383.1">
    <property type="protein sequence ID" value="PPA34383.1"/>
    <property type="gene ID" value="WBGene00272752"/>
</dbReference>
<accession>A0A8R1YR57</accession>
<evidence type="ECO:0000256" key="1">
    <source>
        <dbReference type="SAM" id="MobiDB-lite"/>
    </source>
</evidence>
<reference evidence="2" key="2">
    <citation type="submission" date="2022-06" db="UniProtKB">
        <authorList>
            <consortium name="EnsemblMetazoa"/>
        </authorList>
    </citation>
    <scope>IDENTIFICATION</scope>
    <source>
        <strain evidence="2">PS312</strain>
    </source>
</reference>
<gene>
    <name evidence="2" type="primary">WBGene00272752</name>
</gene>
<feature type="region of interest" description="Disordered" evidence="1">
    <location>
        <begin position="71"/>
        <end position="100"/>
    </location>
</feature>
<dbReference type="AlphaFoldDB" id="A0A2A6BWS4"/>
<name>A0A2A6BWS4_PRIPA</name>
<keyword evidence="3" id="KW-1185">Reference proteome</keyword>
<dbReference type="Proteomes" id="UP000005239">
    <property type="component" value="Unassembled WGS sequence"/>
</dbReference>
<accession>A0A2A6BWS4</accession>
<evidence type="ECO:0000313" key="3">
    <source>
        <dbReference type="Proteomes" id="UP000005239"/>
    </source>
</evidence>
<proteinExistence type="predicted"/>